<dbReference type="Gene3D" id="3.20.20.70">
    <property type="entry name" value="Aldolase class I"/>
    <property type="match status" value="1"/>
</dbReference>
<dbReference type="PROSITE" id="PS00198">
    <property type="entry name" value="4FE4S_FER_1"/>
    <property type="match status" value="1"/>
</dbReference>
<dbReference type="STRING" id="1603606.DSOUD_3088"/>
<dbReference type="Proteomes" id="UP000057158">
    <property type="component" value="Chromosome"/>
</dbReference>
<dbReference type="AlphaFoldDB" id="A0A0M3QGH1"/>
<dbReference type="OrthoDB" id="9758182at2"/>
<dbReference type="RefSeq" id="WP_053551794.1">
    <property type="nucleotide sequence ID" value="NZ_CP010802.1"/>
</dbReference>
<gene>
    <name evidence="8" type="ORF">DSOUD_3088</name>
</gene>
<dbReference type="Pfam" id="PF01645">
    <property type="entry name" value="Glu_synthase"/>
    <property type="match status" value="1"/>
</dbReference>
<dbReference type="PANTHER" id="PTHR43819">
    <property type="entry name" value="ARCHAEAL-TYPE GLUTAMATE SYNTHASE [NADPH]"/>
    <property type="match status" value="1"/>
</dbReference>
<keyword evidence="3" id="KW-0479">Metal-binding</keyword>
<comment type="catalytic activity">
    <reaction evidence="6">
        <text>2 L-glutamate + NADP(+) = L-glutamine + 2-oxoglutarate + NADPH + H(+)</text>
        <dbReference type="Rhea" id="RHEA:15501"/>
        <dbReference type="ChEBI" id="CHEBI:15378"/>
        <dbReference type="ChEBI" id="CHEBI:16810"/>
        <dbReference type="ChEBI" id="CHEBI:29985"/>
        <dbReference type="ChEBI" id="CHEBI:57783"/>
        <dbReference type="ChEBI" id="CHEBI:58349"/>
        <dbReference type="ChEBI" id="CHEBI:58359"/>
        <dbReference type="EC" id="1.4.1.13"/>
    </reaction>
</comment>
<evidence type="ECO:0000256" key="1">
    <source>
        <dbReference type="ARBA" id="ARBA00009716"/>
    </source>
</evidence>
<keyword evidence="9" id="KW-1185">Reference proteome</keyword>
<evidence type="ECO:0000313" key="9">
    <source>
        <dbReference type="Proteomes" id="UP000057158"/>
    </source>
</evidence>
<dbReference type="InterPro" id="IPR017896">
    <property type="entry name" value="4Fe4S_Fe-S-bd"/>
</dbReference>
<dbReference type="InterPro" id="IPR017900">
    <property type="entry name" value="4Fe4S_Fe_S_CS"/>
</dbReference>
<keyword evidence="4" id="KW-0408">Iron</keyword>
<feature type="domain" description="4Fe-4S ferredoxin-type" evidence="7">
    <location>
        <begin position="16"/>
        <end position="45"/>
    </location>
</feature>
<evidence type="ECO:0000256" key="6">
    <source>
        <dbReference type="ARBA" id="ARBA00048151"/>
    </source>
</evidence>
<feature type="domain" description="4Fe-4S ferredoxin-type" evidence="7">
    <location>
        <begin position="70"/>
        <end position="99"/>
    </location>
</feature>
<evidence type="ECO:0000256" key="4">
    <source>
        <dbReference type="ARBA" id="ARBA00023004"/>
    </source>
</evidence>
<evidence type="ECO:0000313" key="8">
    <source>
        <dbReference type="EMBL" id="ALC17813.1"/>
    </source>
</evidence>
<dbReference type="CDD" id="cd02808">
    <property type="entry name" value="GltS_FMN"/>
    <property type="match status" value="1"/>
</dbReference>
<dbReference type="PATRIC" id="fig|1603606.3.peg.3330"/>
<dbReference type="Pfam" id="PF13187">
    <property type="entry name" value="Fer4_9"/>
    <property type="match status" value="1"/>
</dbReference>
<dbReference type="GO" id="GO:0006537">
    <property type="term" value="P:glutamate biosynthetic process"/>
    <property type="evidence" value="ECO:0007669"/>
    <property type="project" value="InterPro"/>
</dbReference>
<dbReference type="EMBL" id="CP010802">
    <property type="protein sequence ID" value="ALC17813.1"/>
    <property type="molecule type" value="Genomic_DNA"/>
</dbReference>
<keyword evidence="5" id="KW-0411">Iron-sulfur</keyword>
<sequence length="547" mass="59231">METMKIHDITPNDLPWKIRYDASRCTLCGSCVAACSFRAIAPKVERRRMVFSEGDFPEPKTRFSAIPVIRQVHSIKNYCRGCGICEKVCPNDAIGPLRNVDNRHSIVTRCLAGDSVKRGGRKNLESTSRTLDRLRVGRISQMTDPSLDAQRHTFDLLAPFGRILPPGKLPFAVGADGKLQTTGQSPPVRWIYPVIIGDMSIGALSWRMWEGVAMATAYLNEECGLPVRMCSGEGGVPVRLLKSKYLKYMILQIASGHFGWNRILKAMPHMTEDPAGVLIKIGQGAKPGDGGLLMAQKVAEHIQAIRGVPKADLLSPPNHQGLYSIEESVQKMFLSMNAAFKFRVPVAIKVAASATSVSVFNNLVRDPYNIVGGFFLDGIDGGTGAAHEVSLDHTGHPIVSKLRDCYLAAVTQGRQGQIPLWAAGGLGKTGDLAADAFKMMCLGANGVFTGKLILQMAGCVGNDMGRCNACNTGLCPAGITTQEPALAHRLDPEKVAQNIVNYYLAMDQELKKLMAPIGNSSLPVGRSDALVSTDRAVAERLQIQYVC</sequence>
<evidence type="ECO:0000256" key="5">
    <source>
        <dbReference type="ARBA" id="ARBA00023014"/>
    </source>
</evidence>
<dbReference type="GO" id="GO:0046872">
    <property type="term" value="F:metal ion binding"/>
    <property type="evidence" value="ECO:0007669"/>
    <property type="project" value="UniProtKB-KW"/>
</dbReference>
<dbReference type="InterPro" id="IPR013785">
    <property type="entry name" value="Aldolase_TIM"/>
</dbReference>
<dbReference type="Gene3D" id="3.30.70.20">
    <property type="match status" value="1"/>
</dbReference>
<proteinExistence type="inferred from homology"/>
<dbReference type="GO" id="GO:0051536">
    <property type="term" value="F:iron-sulfur cluster binding"/>
    <property type="evidence" value="ECO:0007669"/>
    <property type="project" value="UniProtKB-KW"/>
</dbReference>
<organism evidence="8 9">
    <name type="scientific">Desulfuromonas soudanensis</name>
    <dbReference type="NCBI Taxonomy" id="1603606"/>
    <lineage>
        <taxon>Bacteria</taxon>
        <taxon>Pseudomonadati</taxon>
        <taxon>Thermodesulfobacteriota</taxon>
        <taxon>Desulfuromonadia</taxon>
        <taxon>Desulfuromonadales</taxon>
        <taxon>Desulfuromonadaceae</taxon>
        <taxon>Desulfuromonas</taxon>
    </lineage>
</organism>
<evidence type="ECO:0000259" key="7">
    <source>
        <dbReference type="PROSITE" id="PS51379"/>
    </source>
</evidence>
<evidence type="ECO:0000256" key="3">
    <source>
        <dbReference type="ARBA" id="ARBA00022723"/>
    </source>
</evidence>
<dbReference type="InterPro" id="IPR002932">
    <property type="entry name" value="Glu_synthdom"/>
</dbReference>
<dbReference type="SUPFAM" id="SSF54862">
    <property type="entry name" value="4Fe-4S ferredoxins"/>
    <property type="match status" value="1"/>
</dbReference>
<dbReference type="EC" id="1.4.1.13" evidence="2"/>
<dbReference type="PANTHER" id="PTHR43819:SF1">
    <property type="entry name" value="ARCHAEAL-TYPE GLUTAMATE SYNTHASE [NADPH]"/>
    <property type="match status" value="1"/>
</dbReference>
<protein>
    <recommendedName>
        <fullName evidence="2">glutamate synthase (NADPH)</fullName>
        <ecNumber evidence="2">1.4.1.13</ecNumber>
    </recommendedName>
</protein>
<dbReference type="GO" id="GO:0004355">
    <property type="term" value="F:glutamate synthase (NADPH) activity"/>
    <property type="evidence" value="ECO:0007669"/>
    <property type="project" value="UniProtKB-EC"/>
</dbReference>
<dbReference type="PROSITE" id="PS51379">
    <property type="entry name" value="4FE4S_FER_2"/>
    <property type="match status" value="2"/>
</dbReference>
<name>A0A0M3QGH1_9BACT</name>
<reference evidence="8 9" key="1">
    <citation type="submission" date="2015-07" db="EMBL/GenBank/DDBJ databases">
        <title>Isolation and Genomic Characterization of a Novel Halophilic Metal-Reducing Deltaproteobacterium from the Deep Subsurface.</title>
        <authorList>
            <person name="Badalamenti J.P."/>
            <person name="Summers Z.M."/>
            <person name="Gralnick J.A."/>
            <person name="Bond D.R."/>
        </authorList>
    </citation>
    <scope>NUCLEOTIDE SEQUENCE [LARGE SCALE GENOMIC DNA]</scope>
    <source>
        <strain evidence="8 9">WTL</strain>
    </source>
</reference>
<comment type="similarity">
    <text evidence="1">Belongs to the glutamate synthase family.</text>
</comment>
<dbReference type="SUPFAM" id="SSF51395">
    <property type="entry name" value="FMN-linked oxidoreductases"/>
    <property type="match status" value="1"/>
</dbReference>
<accession>A0A0M3QGH1</accession>
<evidence type="ECO:0000256" key="2">
    <source>
        <dbReference type="ARBA" id="ARBA00012079"/>
    </source>
</evidence>
<dbReference type="KEGG" id="des:DSOUD_3088"/>